<organism evidence="3 4">
    <name type="scientific">Stakelama saccharophila</name>
    <dbReference type="NCBI Taxonomy" id="3075605"/>
    <lineage>
        <taxon>Bacteria</taxon>
        <taxon>Pseudomonadati</taxon>
        <taxon>Pseudomonadota</taxon>
        <taxon>Alphaproteobacteria</taxon>
        <taxon>Sphingomonadales</taxon>
        <taxon>Sphingomonadaceae</taxon>
        <taxon>Stakelama</taxon>
    </lineage>
</organism>
<reference evidence="3 4" key="1">
    <citation type="submission" date="2023-09" db="EMBL/GenBank/DDBJ databases">
        <authorList>
            <person name="Rey-Velasco X."/>
        </authorList>
    </citation>
    <scope>NUCLEOTIDE SEQUENCE [LARGE SCALE GENOMIC DNA]</scope>
    <source>
        <strain evidence="3 4">W311</strain>
    </source>
</reference>
<feature type="compositionally biased region" description="Basic and acidic residues" evidence="1">
    <location>
        <begin position="51"/>
        <end position="68"/>
    </location>
</feature>
<evidence type="ECO:0000313" key="4">
    <source>
        <dbReference type="Proteomes" id="UP001302249"/>
    </source>
</evidence>
<evidence type="ECO:0008006" key="5">
    <source>
        <dbReference type="Google" id="ProtNLM"/>
    </source>
</evidence>
<keyword evidence="2" id="KW-0472">Membrane</keyword>
<keyword evidence="2" id="KW-1133">Transmembrane helix</keyword>
<evidence type="ECO:0000313" key="3">
    <source>
        <dbReference type="EMBL" id="WNO52740.1"/>
    </source>
</evidence>
<feature type="region of interest" description="Disordered" evidence="1">
    <location>
        <begin position="45"/>
        <end position="87"/>
    </location>
</feature>
<name>A0ABZ0B614_9SPHN</name>
<evidence type="ECO:0000256" key="2">
    <source>
        <dbReference type="SAM" id="Phobius"/>
    </source>
</evidence>
<proteinExistence type="predicted"/>
<gene>
    <name evidence="3" type="ORF">RPR59_09715</name>
</gene>
<feature type="transmembrane region" description="Helical" evidence="2">
    <location>
        <begin position="26"/>
        <end position="44"/>
    </location>
</feature>
<keyword evidence="4" id="KW-1185">Reference proteome</keyword>
<evidence type="ECO:0000256" key="1">
    <source>
        <dbReference type="SAM" id="MobiDB-lite"/>
    </source>
</evidence>
<accession>A0ABZ0B614</accession>
<dbReference type="RefSeq" id="WP_313913501.1">
    <property type="nucleotide sequence ID" value="NZ_CP135076.1"/>
</dbReference>
<sequence>MSAKQSDKKLYNPADKLDQGKRRSKTLVLAGLGAVGALFVARAAKRKKRAAKDMPDHAHQADGRDSSKSFDAGIADEGTIPEPAGTA</sequence>
<feature type="region of interest" description="Disordered" evidence="1">
    <location>
        <begin position="1"/>
        <end position="23"/>
    </location>
</feature>
<dbReference type="EMBL" id="CP135076">
    <property type="protein sequence ID" value="WNO52740.1"/>
    <property type="molecule type" value="Genomic_DNA"/>
</dbReference>
<dbReference type="Proteomes" id="UP001302249">
    <property type="component" value="Chromosome"/>
</dbReference>
<protein>
    <recommendedName>
        <fullName evidence="5">Isopropylmalate isomerase</fullName>
    </recommendedName>
</protein>
<keyword evidence="2" id="KW-0812">Transmembrane</keyword>
<feature type="compositionally biased region" description="Basic and acidic residues" evidence="1">
    <location>
        <begin position="1"/>
        <end position="21"/>
    </location>
</feature>